<dbReference type="GO" id="GO:2000406">
    <property type="term" value="P:positive regulation of T cell migration"/>
    <property type="evidence" value="ECO:0007669"/>
    <property type="project" value="TreeGrafter"/>
</dbReference>
<dbReference type="RefSeq" id="XP_032823234.1">
    <property type="nucleotide sequence ID" value="XM_032967343.1"/>
</dbReference>
<dbReference type="SMART" id="SM01411">
    <property type="entry name" value="Ephrin_rec_like"/>
    <property type="match status" value="2"/>
</dbReference>
<dbReference type="SUPFAM" id="SSF57586">
    <property type="entry name" value="TNF receptor-like"/>
    <property type="match status" value="2"/>
</dbReference>
<feature type="disulfide bond" evidence="1">
    <location>
        <begin position="55"/>
        <end position="73"/>
    </location>
</feature>
<dbReference type="GO" id="GO:0009897">
    <property type="term" value="C:external side of plasma membrane"/>
    <property type="evidence" value="ECO:0007669"/>
    <property type="project" value="TreeGrafter"/>
</dbReference>
<feature type="domain" description="TNFR-Cys" evidence="5">
    <location>
        <begin position="39"/>
        <end position="73"/>
    </location>
</feature>
<comment type="caution">
    <text evidence="1">Lacks conserved residue(s) required for the propagation of feature annotation.</text>
</comment>
<evidence type="ECO:0000256" key="4">
    <source>
        <dbReference type="SAM" id="SignalP"/>
    </source>
</evidence>
<feature type="domain" description="TNFR-Cys" evidence="5">
    <location>
        <begin position="75"/>
        <end position="117"/>
    </location>
</feature>
<sequence length="354" mass="37680">MEVFLAVSVTMLIARASGCSDCTETSAGSLGRPKRDNAACRDSQYLHQGRCCEQCPTGYFVEAHCTASAQTQCKLCPEGFFLEVTSGRDGCLRCQHCDPVDGLDEAVHCSATSDARCRCQAGSFCSHPSGSSCLLCRSHSWCDAGTQLLRNGSETADVECVPCSPGTFSPGGNSRCKPHTNCSSEGRLLVLEGSAVSDARCMVIPKSPPPEPSAPLMQNTIIIAVCTGAVILSIVSFAMVVMLMVRQRTRPKSQCSRLEAAESGSQRASKQRAAHGRLDPQGSDGSNTEDRCSMLEVDRNQLSLLSQVPVHGSSISISKSSHYPLEESDAVLESSNLECLQSLPCQDSGRQGQS</sequence>
<dbReference type="PANTHER" id="PTHR46838:SF1">
    <property type="entry name" value="TUMOR NECROSIS FACTOR RECEPTOR SUPERFAMILY MEMBER 14"/>
    <property type="match status" value="1"/>
</dbReference>
<evidence type="ECO:0000259" key="5">
    <source>
        <dbReference type="PROSITE" id="PS50050"/>
    </source>
</evidence>
<keyword evidence="3" id="KW-1133">Transmembrane helix</keyword>
<dbReference type="Proteomes" id="UP001318040">
    <property type="component" value="Chromosome 37"/>
</dbReference>
<keyword evidence="4" id="KW-0732">Signal</keyword>
<dbReference type="PROSITE" id="PS00652">
    <property type="entry name" value="TNFR_NGFR_1"/>
    <property type="match status" value="1"/>
</dbReference>
<dbReference type="PANTHER" id="PTHR46838">
    <property type="entry name" value="TUMOR NECROSIS FACTOR RECEPTOR SUPERFAMILY MEMBER 14"/>
    <property type="match status" value="1"/>
</dbReference>
<feature type="signal peptide" evidence="4">
    <location>
        <begin position="1"/>
        <end position="18"/>
    </location>
</feature>
<dbReference type="Gene3D" id="2.10.50.10">
    <property type="entry name" value="Tumor Necrosis Factor Receptor, subunit A, domain 2"/>
    <property type="match status" value="3"/>
</dbReference>
<evidence type="ECO:0000256" key="2">
    <source>
        <dbReference type="SAM" id="MobiDB-lite"/>
    </source>
</evidence>
<keyword evidence="3" id="KW-0472">Membrane</keyword>
<protein>
    <submittedName>
        <fullName evidence="7">Tumor necrosis factor receptor superfamily member 3-like isoform X2</fullName>
    </submittedName>
</protein>
<dbReference type="AlphaFoldDB" id="A0AAJ7X6E7"/>
<dbReference type="SMART" id="SM00208">
    <property type="entry name" value="TNFR"/>
    <property type="match status" value="4"/>
</dbReference>
<accession>A0AAJ7X6E7</accession>
<evidence type="ECO:0000313" key="7">
    <source>
        <dbReference type="RefSeq" id="XP_032823234.1"/>
    </source>
</evidence>
<proteinExistence type="predicted"/>
<dbReference type="GO" id="GO:0046642">
    <property type="term" value="P:negative regulation of alpha-beta T cell proliferation"/>
    <property type="evidence" value="ECO:0007669"/>
    <property type="project" value="TreeGrafter"/>
</dbReference>
<gene>
    <name evidence="7" type="primary">LOC116949718</name>
</gene>
<dbReference type="InterPro" id="IPR001368">
    <property type="entry name" value="TNFR/NGFR_Cys_rich_reg"/>
</dbReference>
<evidence type="ECO:0000256" key="1">
    <source>
        <dbReference type="PROSITE-ProRule" id="PRU00206"/>
    </source>
</evidence>
<organism evidence="6 7">
    <name type="scientific">Petromyzon marinus</name>
    <name type="common">Sea lamprey</name>
    <dbReference type="NCBI Taxonomy" id="7757"/>
    <lineage>
        <taxon>Eukaryota</taxon>
        <taxon>Metazoa</taxon>
        <taxon>Chordata</taxon>
        <taxon>Craniata</taxon>
        <taxon>Vertebrata</taxon>
        <taxon>Cyclostomata</taxon>
        <taxon>Hyperoartia</taxon>
        <taxon>Petromyzontiformes</taxon>
        <taxon>Petromyzontidae</taxon>
        <taxon>Petromyzon</taxon>
    </lineage>
</organism>
<keyword evidence="3" id="KW-0812">Transmembrane</keyword>
<feature type="disulfide bond" evidence="1">
    <location>
        <begin position="76"/>
        <end position="91"/>
    </location>
</feature>
<evidence type="ECO:0000256" key="3">
    <source>
        <dbReference type="SAM" id="Phobius"/>
    </source>
</evidence>
<feature type="repeat" description="TNFR-Cys" evidence="1">
    <location>
        <begin position="75"/>
        <end position="117"/>
    </location>
</feature>
<dbReference type="GO" id="GO:0050829">
    <property type="term" value="P:defense response to Gram-negative bacterium"/>
    <property type="evidence" value="ECO:0007669"/>
    <property type="project" value="TreeGrafter"/>
</dbReference>
<dbReference type="PROSITE" id="PS50050">
    <property type="entry name" value="TNFR_NGFR_2"/>
    <property type="match status" value="2"/>
</dbReference>
<feature type="disulfide bond" evidence="1">
    <location>
        <begin position="52"/>
        <end position="65"/>
    </location>
</feature>
<dbReference type="Pfam" id="PF00020">
    <property type="entry name" value="TNFR_c6"/>
    <property type="match status" value="1"/>
</dbReference>
<feature type="chain" id="PRO_5042519304" evidence="4">
    <location>
        <begin position="19"/>
        <end position="354"/>
    </location>
</feature>
<feature type="region of interest" description="Disordered" evidence="2">
    <location>
        <begin position="252"/>
        <end position="290"/>
    </location>
</feature>
<reference evidence="7" key="1">
    <citation type="submission" date="2025-08" db="UniProtKB">
        <authorList>
            <consortium name="RefSeq"/>
        </authorList>
    </citation>
    <scope>IDENTIFICATION</scope>
    <source>
        <tissue evidence="7">Sperm</tissue>
    </source>
</reference>
<dbReference type="GO" id="GO:0050830">
    <property type="term" value="P:defense response to Gram-positive bacterium"/>
    <property type="evidence" value="ECO:0007669"/>
    <property type="project" value="TreeGrafter"/>
</dbReference>
<evidence type="ECO:0000313" key="6">
    <source>
        <dbReference type="Proteomes" id="UP001318040"/>
    </source>
</evidence>
<dbReference type="GO" id="GO:0002720">
    <property type="term" value="P:positive regulation of cytokine production involved in immune response"/>
    <property type="evidence" value="ECO:0007669"/>
    <property type="project" value="TreeGrafter"/>
</dbReference>
<keyword evidence="6" id="KW-1185">Reference proteome</keyword>
<name>A0AAJ7X6E7_PETMA</name>
<feature type="transmembrane region" description="Helical" evidence="3">
    <location>
        <begin position="221"/>
        <end position="245"/>
    </location>
</feature>
<keyword evidence="1" id="KW-1015">Disulfide bond</keyword>
<feature type="repeat" description="TNFR-Cys" evidence="1">
    <location>
        <begin position="39"/>
        <end position="73"/>
    </location>
</feature>